<dbReference type="GO" id="GO:0046394">
    <property type="term" value="P:carboxylic acid biosynthetic process"/>
    <property type="evidence" value="ECO:0007669"/>
    <property type="project" value="UniProtKB-ARBA"/>
</dbReference>
<comment type="function">
    <text evidence="12">Acts on the D-isomers of alanine, leucine, aspartate, glutamate, aminobutyrate, norvaline and asparagine. The enzyme transfers an amino group from a substrate D-amino acid to the pyridoxal phosphate cofactor to form pyridoxamine and an alpha-keto acid in the first half-reaction.</text>
</comment>
<dbReference type="GO" id="GO:0008652">
    <property type="term" value="P:amino acid biosynthetic process"/>
    <property type="evidence" value="ECO:0007669"/>
    <property type="project" value="UniProtKB-ARBA"/>
</dbReference>
<dbReference type="InterPro" id="IPR043131">
    <property type="entry name" value="BCAT-like_N"/>
</dbReference>
<evidence type="ECO:0000256" key="2">
    <source>
        <dbReference type="ARBA" id="ARBA00009320"/>
    </source>
</evidence>
<dbReference type="NCBIfam" id="TIGR01121">
    <property type="entry name" value="D_amino_aminoT"/>
    <property type="match status" value="1"/>
</dbReference>
<evidence type="ECO:0000256" key="11">
    <source>
        <dbReference type="RuleBase" id="RU004516"/>
    </source>
</evidence>
<dbReference type="Proteomes" id="UP000682134">
    <property type="component" value="Unassembled WGS sequence"/>
</dbReference>
<dbReference type="InterPro" id="IPR043132">
    <property type="entry name" value="BCAT-like_C"/>
</dbReference>
<protein>
    <recommendedName>
        <fullName evidence="5 12">D-alanine aminotransferase</fullName>
        <ecNumber evidence="4 12">2.6.1.21</ecNumber>
    </recommendedName>
</protein>
<dbReference type="EC" id="2.6.1.21" evidence="4 12"/>
<dbReference type="EMBL" id="JAGIYQ010000001">
    <property type="protein sequence ID" value="MBP0723982.1"/>
    <property type="molecule type" value="Genomic_DNA"/>
</dbReference>
<dbReference type="FunFam" id="3.20.10.10:FF:000002">
    <property type="entry name" value="D-alanine aminotransferase"/>
    <property type="match status" value="1"/>
</dbReference>
<evidence type="ECO:0000256" key="9">
    <source>
        <dbReference type="ARBA" id="ARBA00047911"/>
    </source>
</evidence>
<dbReference type="AlphaFoldDB" id="A0A940NND6"/>
<dbReference type="InterPro" id="IPR018300">
    <property type="entry name" value="Aminotrans_IV_CS"/>
</dbReference>
<organism evidence="13 14">
    <name type="scientific">Gottfriedia endophytica</name>
    <dbReference type="NCBI Taxonomy" id="2820819"/>
    <lineage>
        <taxon>Bacteria</taxon>
        <taxon>Bacillati</taxon>
        <taxon>Bacillota</taxon>
        <taxon>Bacilli</taxon>
        <taxon>Bacillales</taxon>
        <taxon>Bacillaceae</taxon>
        <taxon>Gottfriedia</taxon>
    </lineage>
</organism>
<dbReference type="GO" id="GO:0047810">
    <property type="term" value="F:D-alanine-2-oxoglutarate aminotransferase activity"/>
    <property type="evidence" value="ECO:0007669"/>
    <property type="project" value="UniProtKB-EC"/>
</dbReference>
<dbReference type="InterPro" id="IPR050571">
    <property type="entry name" value="Class-IV_PLP-Dep_Aminotrnsfr"/>
</dbReference>
<dbReference type="Gene3D" id="3.20.10.10">
    <property type="entry name" value="D-amino Acid Aminotransferase, subunit A, domain 2"/>
    <property type="match status" value="1"/>
</dbReference>
<accession>A0A940NND6</accession>
<dbReference type="SUPFAM" id="SSF56752">
    <property type="entry name" value="D-aminoacid aminotransferase-like PLP-dependent enzymes"/>
    <property type="match status" value="1"/>
</dbReference>
<dbReference type="InterPro" id="IPR036038">
    <property type="entry name" value="Aminotransferase-like"/>
</dbReference>
<dbReference type="PANTHER" id="PTHR42743">
    <property type="entry name" value="AMINO-ACID AMINOTRANSFERASE"/>
    <property type="match status" value="1"/>
</dbReference>
<evidence type="ECO:0000313" key="13">
    <source>
        <dbReference type="EMBL" id="MBP0723982.1"/>
    </source>
</evidence>
<gene>
    <name evidence="13" type="primary">dat</name>
    <name evidence="13" type="ORF">J5Y03_02145</name>
</gene>
<dbReference type="RefSeq" id="WP_209401957.1">
    <property type="nucleotide sequence ID" value="NZ_JAGIYQ010000001.1"/>
</dbReference>
<keyword evidence="7 13" id="KW-0808">Transferase</keyword>
<dbReference type="InterPro" id="IPR001544">
    <property type="entry name" value="Aminotrans_IV"/>
</dbReference>
<comment type="cofactor">
    <cofactor evidence="1 11">
        <name>pyridoxal 5'-phosphate</name>
        <dbReference type="ChEBI" id="CHEBI:597326"/>
    </cofactor>
</comment>
<evidence type="ECO:0000313" key="14">
    <source>
        <dbReference type="Proteomes" id="UP000682134"/>
    </source>
</evidence>
<keyword evidence="6 13" id="KW-0032">Aminotransferase</keyword>
<evidence type="ECO:0000256" key="4">
    <source>
        <dbReference type="ARBA" id="ARBA00012874"/>
    </source>
</evidence>
<comment type="caution">
    <text evidence="13">The sequence shown here is derived from an EMBL/GenBank/DDBJ whole genome shotgun (WGS) entry which is preliminary data.</text>
</comment>
<dbReference type="GO" id="GO:0005829">
    <property type="term" value="C:cytosol"/>
    <property type="evidence" value="ECO:0007669"/>
    <property type="project" value="TreeGrafter"/>
</dbReference>
<dbReference type="Pfam" id="PF01063">
    <property type="entry name" value="Aminotran_4"/>
    <property type="match status" value="1"/>
</dbReference>
<evidence type="ECO:0000256" key="3">
    <source>
        <dbReference type="ARBA" id="ARBA00011738"/>
    </source>
</evidence>
<evidence type="ECO:0000256" key="1">
    <source>
        <dbReference type="ARBA" id="ARBA00001933"/>
    </source>
</evidence>
<dbReference type="InterPro" id="IPR005784">
    <property type="entry name" value="D_amino_transT"/>
</dbReference>
<evidence type="ECO:0000256" key="12">
    <source>
        <dbReference type="RuleBase" id="RU004520"/>
    </source>
</evidence>
<evidence type="ECO:0000256" key="10">
    <source>
        <dbReference type="RuleBase" id="RU004106"/>
    </source>
</evidence>
<sequence>MQTKVLLNDKIVEMNQATVSILDRGYQFGDGVYEVIRFYNGEFFELLSHLERFKKSCEEIGIPFHFDLNTLQIDFNNLLKSANFPSGYLYTQITRGTMQRNHLYVHEKNLEPQLVAYTVKEEQRPFENMTNGIKVLLCEDIRWLRCDIKSLNLLGSVMLKNQAASLDAKEAVLHRNGYITEGSATNVFIVKDGKLLTHPANNLILNGITRQVIISIANELDIEVVDEAFTINEFRLAVEAFTSATVSEICPIVKFIENNNEFQIGNGQRGPITEIIQNAYTKKINSESDLFNPNVTRS</sequence>
<name>A0A940NND6_9BACI</name>
<keyword evidence="14" id="KW-1185">Reference proteome</keyword>
<comment type="similarity">
    <text evidence="2 10">Belongs to the class-IV pyridoxal-phosphate-dependent aminotransferase family.</text>
</comment>
<keyword evidence="8 11" id="KW-0663">Pyridoxal phosphate</keyword>
<dbReference type="PANTHER" id="PTHR42743:SF10">
    <property type="entry name" value="D-ALANINE AMINOTRANSFERASE"/>
    <property type="match status" value="1"/>
</dbReference>
<reference evidence="13" key="1">
    <citation type="submission" date="2021-04" db="EMBL/GenBank/DDBJ databases">
        <title>Genome seq and assembly of Bacillus sp.</title>
        <authorList>
            <person name="Chhetri G."/>
        </authorList>
    </citation>
    <scope>NUCLEOTIDE SEQUENCE</scope>
    <source>
        <strain evidence="13">RG28</strain>
    </source>
</reference>
<comment type="subunit">
    <text evidence="3">Homodimer.</text>
</comment>
<evidence type="ECO:0000256" key="8">
    <source>
        <dbReference type="ARBA" id="ARBA00022898"/>
    </source>
</evidence>
<dbReference type="Gene3D" id="3.30.470.10">
    <property type="match status" value="1"/>
</dbReference>
<evidence type="ECO:0000256" key="7">
    <source>
        <dbReference type="ARBA" id="ARBA00022679"/>
    </source>
</evidence>
<evidence type="ECO:0000256" key="5">
    <source>
        <dbReference type="ARBA" id="ARBA00021779"/>
    </source>
</evidence>
<dbReference type="GO" id="GO:0046416">
    <property type="term" value="P:D-amino acid metabolic process"/>
    <property type="evidence" value="ECO:0007669"/>
    <property type="project" value="InterPro"/>
</dbReference>
<dbReference type="PROSITE" id="PS00770">
    <property type="entry name" value="AA_TRANSFER_CLASS_4"/>
    <property type="match status" value="1"/>
</dbReference>
<dbReference type="GO" id="GO:0030170">
    <property type="term" value="F:pyridoxal phosphate binding"/>
    <property type="evidence" value="ECO:0007669"/>
    <property type="project" value="InterPro"/>
</dbReference>
<proteinExistence type="inferred from homology"/>
<comment type="catalytic activity">
    <reaction evidence="9 12">
        <text>D-alanine + 2-oxoglutarate = D-glutamate + pyruvate</text>
        <dbReference type="Rhea" id="RHEA:15869"/>
        <dbReference type="ChEBI" id="CHEBI:15361"/>
        <dbReference type="ChEBI" id="CHEBI:16810"/>
        <dbReference type="ChEBI" id="CHEBI:29986"/>
        <dbReference type="ChEBI" id="CHEBI:57416"/>
        <dbReference type="EC" id="2.6.1.21"/>
    </reaction>
</comment>
<evidence type="ECO:0000256" key="6">
    <source>
        <dbReference type="ARBA" id="ARBA00022576"/>
    </source>
</evidence>